<dbReference type="EMBL" id="CP115542">
    <property type="protein sequence ID" value="WNH54826.1"/>
    <property type="molecule type" value="Genomic_DNA"/>
</dbReference>
<dbReference type="RefSeq" id="WP_311193904.1">
    <property type="nucleotide sequence ID" value="NZ_CP115542.1"/>
</dbReference>
<dbReference type="Proteomes" id="UP001302072">
    <property type="component" value="Plasmid pST01"/>
</dbReference>
<gene>
    <name evidence="1" type="ORF">PDM29_21005</name>
</gene>
<keyword evidence="2" id="KW-1185">Reference proteome</keyword>
<reference evidence="1 2" key="1">
    <citation type="submission" date="2022-12" db="EMBL/GenBank/DDBJ databases">
        <title>Two new species, Stenotrophomonas aracearum and Stenotrophomonas oahuensis, isolated from Anthurium (Araceae family) in Hawaii.</title>
        <authorList>
            <person name="Chunag S.C."/>
            <person name="Dobhal S."/>
            <person name="Alvarez A."/>
            <person name="Arif M."/>
        </authorList>
    </citation>
    <scope>NUCLEOTIDE SEQUENCE [LARGE SCALE GENOMIC DNA]</scope>
    <source>
        <strain evidence="1 2">A5586</strain>
        <plasmid evidence="1 2">pST01</plasmid>
    </source>
</reference>
<keyword evidence="1" id="KW-0614">Plasmid</keyword>
<proteinExistence type="predicted"/>
<evidence type="ECO:0000313" key="1">
    <source>
        <dbReference type="EMBL" id="WNH54826.1"/>
    </source>
</evidence>
<organism evidence="1 2">
    <name type="scientific">Stenotrophomonas oahuensis</name>
    <dbReference type="NCBI Taxonomy" id="3003271"/>
    <lineage>
        <taxon>Bacteria</taxon>
        <taxon>Pseudomonadati</taxon>
        <taxon>Pseudomonadota</taxon>
        <taxon>Gammaproteobacteria</taxon>
        <taxon>Lysobacterales</taxon>
        <taxon>Lysobacteraceae</taxon>
        <taxon>Stenotrophomonas</taxon>
    </lineage>
</organism>
<sequence length="65" mass="7426">MTDLKNLTLDVPSDFIDFCALENVDPREVLYRLACDLSEADQRGGHVQHDAAEMWFDSNSWPGRN</sequence>
<accession>A0ABY9YW63</accession>
<protein>
    <recommendedName>
        <fullName evidence="3">CopG family transcriptional regulator</fullName>
    </recommendedName>
</protein>
<evidence type="ECO:0000313" key="2">
    <source>
        <dbReference type="Proteomes" id="UP001302072"/>
    </source>
</evidence>
<evidence type="ECO:0008006" key="3">
    <source>
        <dbReference type="Google" id="ProtNLM"/>
    </source>
</evidence>
<geneLocation type="plasmid" evidence="1 2">
    <name>pST01</name>
</geneLocation>
<name>A0ABY9YW63_9GAMM</name>